<comment type="subcellular location">
    <subcellularLocation>
        <location evidence="1 7">Cell inner membrane</location>
        <topology evidence="1 7">Multi-pass membrane protein</topology>
    </subcellularLocation>
</comment>
<name>A0A1H3A032_9RHOB</name>
<keyword evidence="2" id="KW-1003">Cell membrane</keyword>
<evidence type="ECO:0000256" key="8">
    <source>
        <dbReference type="SAM" id="Phobius"/>
    </source>
</evidence>
<evidence type="ECO:0000256" key="2">
    <source>
        <dbReference type="ARBA" id="ARBA00022475"/>
    </source>
</evidence>
<evidence type="ECO:0000256" key="4">
    <source>
        <dbReference type="ARBA" id="ARBA00022692"/>
    </source>
</evidence>
<feature type="transmembrane region" description="Helical" evidence="8">
    <location>
        <begin position="12"/>
        <end position="38"/>
    </location>
</feature>
<gene>
    <name evidence="10" type="ORF">SAMN05444336_10411</name>
</gene>
<reference evidence="10 11" key="1">
    <citation type="submission" date="2016-10" db="EMBL/GenBank/DDBJ databases">
        <authorList>
            <person name="de Groot N.N."/>
        </authorList>
    </citation>
    <scope>NUCLEOTIDE SEQUENCE [LARGE SCALE GENOMIC DNA]</scope>
    <source>
        <strain evidence="10 11">DSM 17890</strain>
    </source>
</reference>
<dbReference type="GO" id="GO:0005886">
    <property type="term" value="C:plasma membrane"/>
    <property type="evidence" value="ECO:0007669"/>
    <property type="project" value="UniProtKB-SubCell"/>
</dbReference>
<keyword evidence="4 8" id="KW-0812">Transmembrane</keyword>
<feature type="transmembrane region" description="Helical" evidence="8">
    <location>
        <begin position="406"/>
        <end position="434"/>
    </location>
</feature>
<dbReference type="Pfam" id="PF06808">
    <property type="entry name" value="DctM"/>
    <property type="match status" value="1"/>
</dbReference>
<keyword evidence="11" id="KW-1185">Reference proteome</keyword>
<feature type="transmembrane region" description="Helical" evidence="8">
    <location>
        <begin position="44"/>
        <end position="61"/>
    </location>
</feature>
<evidence type="ECO:0000256" key="5">
    <source>
        <dbReference type="ARBA" id="ARBA00022989"/>
    </source>
</evidence>
<dbReference type="AlphaFoldDB" id="A0A1H3A032"/>
<evidence type="ECO:0000256" key="1">
    <source>
        <dbReference type="ARBA" id="ARBA00004429"/>
    </source>
</evidence>
<evidence type="ECO:0000256" key="3">
    <source>
        <dbReference type="ARBA" id="ARBA00022519"/>
    </source>
</evidence>
<evidence type="ECO:0000313" key="10">
    <source>
        <dbReference type="EMBL" id="SDX23120.1"/>
    </source>
</evidence>
<protein>
    <submittedName>
        <fullName evidence="10">TRAP transporter, DctM subunit</fullName>
    </submittedName>
</protein>
<feature type="transmembrane region" description="Helical" evidence="8">
    <location>
        <begin position="141"/>
        <end position="165"/>
    </location>
</feature>
<feature type="transmembrane region" description="Helical" evidence="8">
    <location>
        <begin position="249"/>
        <end position="268"/>
    </location>
</feature>
<dbReference type="EMBL" id="FNMZ01000004">
    <property type="protein sequence ID" value="SDX23120.1"/>
    <property type="molecule type" value="Genomic_DNA"/>
</dbReference>
<dbReference type="GO" id="GO:0022857">
    <property type="term" value="F:transmembrane transporter activity"/>
    <property type="evidence" value="ECO:0007669"/>
    <property type="project" value="UniProtKB-UniRule"/>
</dbReference>
<dbReference type="PANTHER" id="PTHR33362">
    <property type="entry name" value="SIALIC ACID TRAP TRANSPORTER PERMEASE PROTEIN SIAT-RELATED"/>
    <property type="match status" value="1"/>
</dbReference>
<feature type="transmembrane region" description="Helical" evidence="8">
    <location>
        <begin position="177"/>
        <end position="201"/>
    </location>
</feature>
<feature type="transmembrane region" description="Helical" evidence="8">
    <location>
        <begin position="382"/>
        <end position="399"/>
    </location>
</feature>
<keyword evidence="7" id="KW-0813">Transport</keyword>
<dbReference type="InterPro" id="IPR004681">
    <property type="entry name" value="TRAP_DctM"/>
</dbReference>
<keyword evidence="6 8" id="KW-0472">Membrane</keyword>
<feature type="transmembrane region" description="Helical" evidence="8">
    <location>
        <begin position="321"/>
        <end position="338"/>
    </location>
</feature>
<dbReference type="PANTHER" id="PTHR33362:SF5">
    <property type="entry name" value="C4-DICARBOXYLATE TRAP TRANSPORTER LARGE PERMEASE PROTEIN DCTM"/>
    <property type="match status" value="1"/>
</dbReference>
<sequence length="435" mass="45341">MSNIEIGLTGVAILFVLVAMRVPIAFALIAVSFAGLWIVGGERAAWGTLSLVPYTFAATWTMSSIPMFLMMGYICFAAGLTAGLFRFARLWTSALPGGLAIASIFGAAGFAAVAGSSVACSAAMGRIAIPEMTRYGYDARLATGSLAVAGTLGALIPPSILMILYGMIAQVSIGQLFLGGAVVGLITALGYAALIVVRVTLDPSLAPRVEEEVTWRMRFAAFRDVAPIAALIALIFGGLFGGFFTPTEAGALGATFSTLIALVTRSLTRSAFIDAIRETLMTTATLFIIGCGAALLIRFLALSGAGVFLTEAVTGFGADPVMIVLGIALIYLVLGMFLEPIGAMLLTLPIVLPIVGDAGWSLIWFGVFLTKLLEVGMVTPPVGMNVFVIKGVVGDLIPLSGIFRGIVWFLVVDLVIGVLLVLFPEIVTFLPALIG</sequence>
<feature type="transmembrane region" description="Helical" evidence="8">
    <location>
        <begin position="350"/>
        <end position="370"/>
    </location>
</feature>
<feature type="transmembrane region" description="Helical" evidence="8">
    <location>
        <begin position="100"/>
        <end position="129"/>
    </location>
</feature>
<proteinExistence type="predicted"/>
<feature type="transmembrane region" description="Helical" evidence="8">
    <location>
        <begin position="280"/>
        <end position="301"/>
    </location>
</feature>
<organism evidence="10 11">
    <name type="scientific">Albimonas donghaensis</name>
    <dbReference type="NCBI Taxonomy" id="356660"/>
    <lineage>
        <taxon>Bacteria</taxon>
        <taxon>Pseudomonadati</taxon>
        <taxon>Pseudomonadota</taxon>
        <taxon>Alphaproteobacteria</taxon>
        <taxon>Rhodobacterales</taxon>
        <taxon>Paracoccaceae</taxon>
        <taxon>Albimonas</taxon>
    </lineage>
</organism>
<comment type="function">
    <text evidence="7">Part of the tripartite ATP-independent periplasmic (TRAP) transport system.</text>
</comment>
<dbReference type="InterPro" id="IPR010656">
    <property type="entry name" value="DctM"/>
</dbReference>
<keyword evidence="3 7" id="KW-0997">Cell inner membrane</keyword>
<dbReference type="STRING" id="356660.SAMN05444336_10411"/>
<feature type="transmembrane region" description="Helical" evidence="8">
    <location>
        <begin position="221"/>
        <end position="243"/>
    </location>
</feature>
<evidence type="ECO:0000256" key="7">
    <source>
        <dbReference type="RuleBase" id="RU369079"/>
    </source>
</evidence>
<accession>A0A1H3A032</accession>
<dbReference type="Proteomes" id="UP000199118">
    <property type="component" value="Unassembled WGS sequence"/>
</dbReference>
<feature type="transmembrane region" description="Helical" evidence="8">
    <location>
        <begin position="68"/>
        <end position="88"/>
    </location>
</feature>
<dbReference type="PIRSF" id="PIRSF006066">
    <property type="entry name" value="HI0050"/>
    <property type="match status" value="1"/>
</dbReference>
<dbReference type="OrthoDB" id="9790209at2"/>
<evidence type="ECO:0000313" key="11">
    <source>
        <dbReference type="Proteomes" id="UP000199118"/>
    </source>
</evidence>
<evidence type="ECO:0000259" key="9">
    <source>
        <dbReference type="Pfam" id="PF06808"/>
    </source>
</evidence>
<feature type="domain" description="TRAP C4-dicarboxylate transport system permease DctM subunit" evidence="9">
    <location>
        <begin position="12"/>
        <end position="426"/>
    </location>
</feature>
<evidence type="ECO:0000256" key="6">
    <source>
        <dbReference type="ARBA" id="ARBA00023136"/>
    </source>
</evidence>
<keyword evidence="5 8" id="KW-1133">Transmembrane helix</keyword>
<dbReference type="RefSeq" id="WP_092682143.1">
    <property type="nucleotide sequence ID" value="NZ_FNMZ01000004.1"/>
</dbReference>